<feature type="compositionally biased region" description="Basic residues" evidence="1">
    <location>
        <begin position="29"/>
        <end position="43"/>
    </location>
</feature>
<evidence type="ECO:0000313" key="3">
    <source>
        <dbReference type="Proteomes" id="UP000503447"/>
    </source>
</evidence>
<organism evidence="2 3">
    <name type="scientific">Frigoriglobus tundricola</name>
    <dbReference type="NCBI Taxonomy" id="2774151"/>
    <lineage>
        <taxon>Bacteria</taxon>
        <taxon>Pseudomonadati</taxon>
        <taxon>Planctomycetota</taxon>
        <taxon>Planctomycetia</taxon>
        <taxon>Gemmatales</taxon>
        <taxon>Gemmataceae</taxon>
        <taxon>Frigoriglobus</taxon>
    </lineage>
</organism>
<feature type="compositionally biased region" description="Basic and acidic residues" evidence="1">
    <location>
        <begin position="1"/>
        <end position="13"/>
    </location>
</feature>
<dbReference type="KEGG" id="ftj:FTUN_8165"/>
<name>A0A6M5Z489_9BACT</name>
<dbReference type="EMBL" id="CP053452">
    <property type="protein sequence ID" value="QJX00535.1"/>
    <property type="molecule type" value="Genomic_DNA"/>
</dbReference>
<evidence type="ECO:0000313" key="2">
    <source>
        <dbReference type="EMBL" id="QJX00535.1"/>
    </source>
</evidence>
<protein>
    <submittedName>
        <fullName evidence="2">Uncharacterized protein</fullName>
    </submittedName>
</protein>
<dbReference type="Proteomes" id="UP000503447">
    <property type="component" value="Chromosome"/>
</dbReference>
<gene>
    <name evidence="2" type="ORF">FTUN_8165</name>
</gene>
<reference evidence="3" key="1">
    <citation type="submission" date="2020-05" db="EMBL/GenBank/DDBJ databases">
        <title>Frigoriglobus tundricola gen. nov., sp. nov., a psychrotolerant cellulolytic planctomycete of the family Gemmataceae with two divergent copies of 16S rRNA gene.</title>
        <authorList>
            <person name="Kulichevskaya I.S."/>
            <person name="Ivanova A.A."/>
            <person name="Naumoff D.G."/>
            <person name="Beletsky A.V."/>
            <person name="Rijpstra W.I.C."/>
            <person name="Sinninghe Damste J.S."/>
            <person name="Mardanov A.V."/>
            <person name="Ravin N.V."/>
            <person name="Dedysh S.N."/>
        </authorList>
    </citation>
    <scope>NUCLEOTIDE SEQUENCE [LARGE SCALE GENOMIC DNA]</scope>
    <source>
        <strain evidence="3">PL17</strain>
    </source>
</reference>
<evidence type="ECO:0000256" key="1">
    <source>
        <dbReference type="SAM" id="MobiDB-lite"/>
    </source>
</evidence>
<sequence>MEVEGTRNEEQYDYHTGAVTGTQYQSAIRPRRGTGRGRLRGIR</sequence>
<feature type="region of interest" description="Disordered" evidence="1">
    <location>
        <begin position="1"/>
        <end position="43"/>
    </location>
</feature>
<accession>A0A6M5Z489</accession>
<proteinExistence type="predicted"/>
<keyword evidence="3" id="KW-1185">Reference proteome</keyword>
<dbReference type="AlphaFoldDB" id="A0A6M5Z489"/>